<dbReference type="Proteomes" id="UP000182870">
    <property type="component" value="Unassembled WGS sequence"/>
</dbReference>
<dbReference type="EMBL" id="FNKE01000001">
    <property type="protein sequence ID" value="SDQ09343.1"/>
    <property type="molecule type" value="Genomic_DNA"/>
</dbReference>
<evidence type="ECO:0000313" key="1">
    <source>
        <dbReference type="EMBL" id="SDQ09343.1"/>
    </source>
</evidence>
<dbReference type="AlphaFoldDB" id="A0A1H0Y2M4"/>
<name>A0A1H0Y2M4_STREI</name>
<gene>
    <name evidence="1" type="ORF">SAMN05216392_0378</name>
</gene>
<reference evidence="1 2" key="1">
    <citation type="submission" date="2016-10" db="EMBL/GenBank/DDBJ databases">
        <authorList>
            <person name="de Groot N.N."/>
        </authorList>
    </citation>
    <scope>NUCLEOTIDE SEQUENCE [LARGE SCALE GENOMIC DNA]</scope>
    <source>
        <strain evidence="1 2">Sb05</strain>
    </source>
</reference>
<accession>A0A1H0Y2M4</accession>
<sequence>MFNMIIRKNKVSLYAFRNSTPILQFDRNNTISLFEFLNTIQYSVSTQTLKDFEKNGIALRFGKNYRFNNLTNMHHFIEMTCNFLED</sequence>
<protein>
    <submittedName>
        <fullName evidence="1">Uncharacterized protein</fullName>
    </submittedName>
</protein>
<organism evidence="1 2">
    <name type="scientific">Streptococcus equinus</name>
    <name type="common">Streptococcus bovis</name>
    <dbReference type="NCBI Taxonomy" id="1335"/>
    <lineage>
        <taxon>Bacteria</taxon>
        <taxon>Bacillati</taxon>
        <taxon>Bacillota</taxon>
        <taxon>Bacilli</taxon>
        <taxon>Lactobacillales</taxon>
        <taxon>Streptococcaceae</taxon>
        <taxon>Streptococcus</taxon>
    </lineage>
</organism>
<evidence type="ECO:0000313" key="2">
    <source>
        <dbReference type="Proteomes" id="UP000182870"/>
    </source>
</evidence>
<proteinExistence type="predicted"/>
<dbReference type="RefSeq" id="WP_074559929.1">
    <property type="nucleotide sequence ID" value="NZ_FNKE01000001.1"/>
</dbReference>